<evidence type="ECO:0000313" key="1">
    <source>
        <dbReference type="EMBL" id="OAA76282.1"/>
    </source>
</evidence>
<protein>
    <recommendedName>
        <fullName evidence="3">HNH nuclease domain-containing protein</fullName>
    </recommendedName>
</protein>
<gene>
    <name evidence="1" type="ORF">LEL_05966</name>
</gene>
<keyword evidence="2" id="KW-1185">Reference proteome</keyword>
<dbReference type="EMBL" id="AZHF01000004">
    <property type="protein sequence ID" value="OAA76282.1"/>
    <property type="molecule type" value="Genomic_DNA"/>
</dbReference>
<reference evidence="1 2" key="1">
    <citation type="journal article" date="2016" name="Genome Biol. Evol.">
        <title>Divergent and convergent evolution of fungal pathogenicity.</title>
        <authorList>
            <person name="Shang Y."/>
            <person name="Xiao G."/>
            <person name="Zheng P."/>
            <person name="Cen K."/>
            <person name="Zhan S."/>
            <person name="Wang C."/>
        </authorList>
    </citation>
    <scope>NUCLEOTIDE SEQUENCE [LARGE SCALE GENOMIC DNA]</scope>
    <source>
        <strain evidence="1 2">RCEF 1005</strain>
    </source>
</reference>
<dbReference type="OrthoDB" id="5416097at2759"/>
<dbReference type="Proteomes" id="UP000076881">
    <property type="component" value="Unassembled WGS sequence"/>
</dbReference>
<name>A0A162K0R9_CORDF</name>
<dbReference type="AlphaFoldDB" id="A0A162K0R9"/>
<accession>A0A162K0R9</accession>
<proteinExistence type="predicted"/>
<evidence type="ECO:0000313" key="2">
    <source>
        <dbReference type="Proteomes" id="UP000076881"/>
    </source>
</evidence>
<sequence>MSADQRGNPMNMGNDPIMGAEIFKALSDCTAADFLPKLPRIQTIAARYRQIPVPQDSSAPTVPQNKRFTPWMQAFLYLLSPDALQNLVDNPPLAEWICDVAKVFILMGNIFESTRLLFGDGYADAVKPYLCSKKGSDKFWNILTFNCHVHKLFDGGLFGLRPLQVTASGDGEPESYSTHFSVHWMPQTAIVSNEEDIIPDEETMKAMILETPDYKHKKKQMICSHRSDGSPVLEGDRYSIKFDKFEDARFMFAMLNYRWAVGVMRCLVGAAGLSEKQYDPDNDQDDSAYAFT</sequence>
<comment type="caution">
    <text evidence="1">The sequence shown here is derived from an EMBL/GenBank/DDBJ whole genome shotgun (WGS) entry which is preliminary data.</text>
</comment>
<organism evidence="1 2">
    <name type="scientific">Akanthomyces lecanii RCEF 1005</name>
    <dbReference type="NCBI Taxonomy" id="1081108"/>
    <lineage>
        <taxon>Eukaryota</taxon>
        <taxon>Fungi</taxon>
        <taxon>Dikarya</taxon>
        <taxon>Ascomycota</taxon>
        <taxon>Pezizomycotina</taxon>
        <taxon>Sordariomycetes</taxon>
        <taxon>Hypocreomycetidae</taxon>
        <taxon>Hypocreales</taxon>
        <taxon>Cordycipitaceae</taxon>
        <taxon>Akanthomyces</taxon>
        <taxon>Cordyceps confragosa</taxon>
    </lineage>
</organism>
<evidence type="ECO:0008006" key="3">
    <source>
        <dbReference type="Google" id="ProtNLM"/>
    </source>
</evidence>